<dbReference type="InterPro" id="IPR020006">
    <property type="entry name" value="FlhF"/>
</dbReference>
<dbReference type="NCBIfam" id="TIGR03499">
    <property type="entry name" value="FlhF"/>
    <property type="match status" value="1"/>
</dbReference>
<evidence type="ECO:0000256" key="8">
    <source>
        <dbReference type="ARBA" id="ARBA00022927"/>
    </source>
</evidence>
<dbReference type="SUPFAM" id="SSF52540">
    <property type="entry name" value="P-loop containing nucleoside triphosphate hydrolases"/>
    <property type="match status" value="1"/>
</dbReference>
<evidence type="ECO:0000256" key="4">
    <source>
        <dbReference type="ARBA" id="ARBA00022448"/>
    </source>
</evidence>
<comment type="function">
    <text evidence="12">Necessary for flagellar biosynthesis. May be involved in translocation of the flagellum.</text>
</comment>
<keyword evidence="4" id="KW-0813">Transport</keyword>
<dbReference type="EMBL" id="LROM01000056">
    <property type="protein sequence ID" value="OFA07807.1"/>
    <property type="molecule type" value="Genomic_DNA"/>
</dbReference>
<evidence type="ECO:0000256" key="1">
    <source>
        <dbReference type="ARBA" id="ARBA00004413"/>
    </source>
</evidence>
<dbReference type="CDD" id="cd17873">
    <property type="entry name" value="FlhF"/>
    <property type="match status" value="1"/>
</dbReference>
<evidence type="ECO:0000256" key="9">
    <source>
        <dbReference type="ARBA" id="ARBA00023134"/>
    </source>
</evidence>
<dbReference type="Gene3D" id="1.20.120.1380">
    <property type="entry name" value="Flagellar FlhF biosynthesis protein, N domain"/>
    <property type="match status" value="1"/>
</dbReference>
<evidence type="ECO:0000313" key="18">
    <source>
        <dbReference type="Proteomes" id="UP000175989"/>
    </source>
</evidence>
<dbReference type="Pfam" id="PF00448">
    <property type="entry name" value="SRP54"/>
    <property type="match status" value="1"/>
</dbReference>
<comment type="subcellular location">
    <subcellularLocation>
        <location evidence="1">Cell membrane</location>
        <topology evidence="1">Peripheral membrane protein</topology>
        <orientation evidence="1">Cytoplasmic side</orientation>
    </subcellularLocation>
</comment>
<dbReference type="RefSeq" id="WP_070246792.1">
    <property type="nucleotide sequence ID" value="NZ_LROM01000056.1"/>
</dbReference>
<evidence type="ECO:0000256" key="10">
    <source>
        <dbReference type="ARBA" id="ARBA00023136"/>
    </source>
</evidence>
<dbReference type="InterPro" id="IPR027417">
    <property type="entry name" value="P-loop_NTPase"/>
</dbReference>
<dbReference type="GO" id="GO:0003924">
    <property type="term" value="F:GTPase activity"/>
    <property type="evidence" value="ECO:0007669"/>
    <property type="project" value="UniProtKB-UniRule"/>
</dbReference>
<dbReference type="InterPro" id="IPR000897">
    <property type="entry name" value="SRP54_GTPase_dom"/>
</dbReference>
<evidence type="ECO:0000256" key="6">
    <source>
        <dbReference type="ARBA" id="ARBA00022741"/>
    </source>
</evidence>
<feature type="compositionally biased region" description="Low complexity" evidence="14">
    <location>
        <begin position="101"/>
        <end position="150"/>
    </location>
</feature>
<keyword evidence="10" id="KW-0472">Membrane</keyword>
<keyword evidence="11" id="KW-1006">Bacterial flagellum protein export</keyword>
<comment type="similarity">
    <text evidence="2">Belongs to the GTP-binding SRP family.</text>
</comment>
<sequence>MNVKKFTAPTSREALRKVREALGPDAVILSNRQADGMIEILALANDDAASLAMPAPHSPMAEPAPSLDFDAAIAQRSQRLDARLEPHFEDEAPRLAPRQTQAVQPAMQPMQPVQRSMQPAPQQAQQFQHAQQAQQATPQPARRVVASPSSFATKTAAAAASATAPAMPAQPRTPQLDATQVSAMVASAVASAKQSAALEMQDMMSEIRAMRGMMQTQLAEIAWGSTQAREPQKAAVLREMLAAGFSASLSRYLIDKLPAGRDAADSMRWIKTVLTRNLSAMTNEDALIDQGGVFALVGPTGVGKTTSTAKLAARCVMRHGPEKLALITTDAYRIGAHEQLRIYGKILGVMVHSVKDEADLRIALKELRNKHTVLIDTVGVSQRDQMVTEQVSMLQGAGADVKRLLCLNATATQETLSEVVRAYQGSGLAGCIMTKLDEAAAIGNVLDVVIRQKLNLFYVSNGQRVPEDLHLADPAYLIDRAFKLKRDVVNTQYLDNELPLLMSGNQHTAMREVHLG</sequence>
<name>A0A1E7X593_9BURK</name>
<evidence type="ECO:0000256" key="14">
    <source>
        <dbReference type="SAM" id="MobiDB-lite"/>
    </source>
</evidence>
<feature type="region of interest" description="Disordered" evidence="14">
    <location>
        <begin position="86"/>
        <end position="150"/>
    </location>
</feature>
<comment type="caution">
    <text evidence="17">The sequence shown here is derived from an EMBL/GenBank/DDBJ whole genome shotgun (WGS) entry which is preliminary data.</text>
</comment>
<dbReference type="GO" id="GO:0015031">
    <property type="term" value="P:protein transport"/>
    <property type="evidence" value="ECO:0007669"/>
    <property type="project" value="UniProtKB-KW"/>
</dbReference>
<dbReference type="Gene3D" id="3.40.50.300">
    <property type="entry name" value="P-loop containing nucleotide triphosphate hydrolases"/>
    <property type="match status" value="1"/>
</dbReference>
<dbReference type="OrthoDB" id="9778554at2"/>
<dbReference type="GO" id="GO:0005525">
    <property type="term" value="F:GTP binding"/>
    <property type="evidence" value="ECO:0007669"/>
    <property type="project" value="UniProtKB-UniRule"/>
</dbReference>
<accession>A0A1E7X593</accession>
<dbReference type="SMART" id="SM00382">
    <property type="entry name" value="AAA"/>
    <property type="match status" value="1"/>
</dbReference>
<keyword evidence="17" id="KW-0282">Flagellum</keyword>
<keyword evidence="7" id="KW-1005">Bacterial flagellum biogenesis</keyword>
<protein>
    <recommendedName>
        <fullName evidence="3 13">Flagellar biosynthesis protein FlhF</fullName>
    </recommendedName>
</protein>
<dbReference type="SMART" id="SM00962">
    <property type="entry name" value="SRP54"/>
    <property type="match status" value="1"/>
</dbReference>
<dbReference type="PATRIC" id="fig|762836.4.peg.1099"/>
<dbReference type="PANTHER" id="PTHR43134:SF3">
    <property type="entry name" value="FLAGELLAR BIOSYNTHESIS PROTEIN FLHF"/>
    <property type="match status" value="1"/>
</dbReference>
<evidence type="ECO:0000256" key="7">
    <source>
        <dbReference type="ARBA" id="ARBA00022795"/>
    </source>
</evidence>
<evidence type="ECO:0000256" key="5">
    <source>
        <dbReference type="ARBA" id="ARBA00022475"/>
    </source>
</evidence>
<organism evidence="17 18">
    <name type="scientific">Duganella phyllosphaerae</name>
    <dbReference type="NCBI Taxonomy" id="762836"/>
    <lineage>
        <taxon>Bacteria</taxon>
        <taxon>Pseudomonadati</taxon>
        <taxon>Pseudomonadota</taxon>
        <taxon>Betaproteobacteria</taxon>
        <taxon>Burkholderiales</taxon>
        <taxon>Oxalobacteraceae</taxon>
        <taxon>Telluria group</taxon>
        <taxon>Duganella</taxon>
    </lineage>
</organism>
<keyword evidence="5" id="KW-1003">Cell membrane</keyword>
<evidence type="ECO:0000256" key="13">
    <source>
        <dbReference type="NCBIfam" id="TIGR03499"/>
    </source>
</evidence>
<gene>
    <name evidence="17" type="primary">flhF</name>
    <name evidence="17" type="ORF">DUPY_10500</name>
</gene>
<evidence type="ECO:0000259" key="16">
    <source>
        <dbReference type="SMART" id="SM00962"/>
    </source>
</evidence>
<evidence type="ECO:0000259" key="15">
    <source>
        <dbReference type="SMART" id="SM00382"/>
    </source>
</evidence>
<feature type="domain" description="AAA+ ATPase" evidence="15">
    <location>
        <begin position="290"/>
        <end position="456"/>
    </location>
</feature>
<keyword evidence="17" id="KW-0969">Cilium</keyword>
<evidence type="ECO:0000256" key="12">
    <source>
        <dbReference type="ARBA" id="ARBA00025337"/>
    </source>
</evidence>
<dbReference type="GO" id="GO:0044781">
    <property type="term" value="P:bacterial-type flagellum organization"/>
    <property type="evidence" value="ECO:0007669"/>
    <property type="project" value="UniProtKB-UniRule"/>
</dbReference>
<evidence type="ECO:0000256" key="3">
    <source>
        <dbReference type="ARBA" id="ARBA00014919"/>
    </source>
</evidence>
<dbReference type="GO" id="GO:0005886">
    <property type="term" value="C:plasma membrane"/>
    <property type="evidence" value="ECO:0007669"/>
    <property type="project" value="UniProtKB-SubCell"/>
</dbReference>
<keyword evidence="17" id="KW-0966">Cell projection</keyword>
<dbReference type="InterPro" id="IPR003593">
    <property type="entry name" value="AAA+_ATPase"/>
</dbReference>
<feature type="domain" description="SRP54-type proteins GTP-binding" evidence="16">
    <location>
        <begin position="291"/>
        <end position="483"/>
    </location>
</feature>
<dbReference type="GO" id="GO:0006614">
    <property type="term" value="P:SRP-dependent cotranslational protein targeting to membrane"/>
    <property type="evidence" value="ECO:0007669"/>
    <property type="project" value="UniProtKB-UniRule"/>
</dbReference>
<evidence type="ECO:0000313" key="17">
    <source>
        <dbReference type="EMBL" id="OFA07807.1"/>
    </source>
</evidence>
<evidence type="ECO:0000256" key="11">
    <source>
        <dbReference type="ARBA" id="ARBA00023225"/>
    </source>
</evidence>
<keyword evidence="18" id="KW-1185">Reference proteome</keyword>
<keyword evidence="6" id="KW-0547">Nucleotide-binding</keyword>
<dbReference type="PANTHER" id="PTHR43134">
    <property type="entry name" value="SIGNAL RECOGNITION PARTICLE RECEPTOR SUBUNIT ALPHA"/>
    <property type="match status" value="1"/>
</dbReference>
<dbReference type="Proteomes" id="UP000175989">
    <property type="component" value="Unassembled WGS sequence"/>
</dbReference>
<reference evidence="18" key="1">
    <citation type="journal article" date="2016" name="Front. Microbiol.">
        <title>Molecular Keys to the Janthinobacterium and Duganella spp. Interaction with the Plant Pathogen Fusarium graminearum.</title>
        <authorList>
            <person name="Haack F.S."/>
            <person name="Poehlein A."/>
            <person name="Kroger C."/>
            <person name="Voigt C.A."/>
            <person name="Piepenbring M."/>
            <person name="Bode H.B."/>
            <person name="Daniel R."/>
            <person name="Schafer W."/>
            <person name="Streit W.R."/>
        </authorList>
    </citation>
    <scope>NUCLEOTIDE SEQUENCE [LARGE SCALE GENOMIC DNA]</scope>
    <source>
        <strain evidence="18">T54</strain>
    </source>
</reference>
<dbReference type="AlphaFoldDB" id="A0A1E7X593"/>
<proteinExistence type="inferred from homology"/>
<dbReference type="GO" id="GO:0005047">
    <property type="term" value="F:signal recognition particle binding"/>
    <property type="evidence" value="ECO:0007669"/>
    <property type="project" value="TreeGrafter"/>
</dbReference>
<evidence type="ECO:0000256" key="2">
    <source>
        <dbReference type="ARBA" id="ARBA00008531"/>
    </source>
</evidence>
<keyword evidence="9" id="KW-0342">GTP-binding</keyword>
<dbReference type="InterPro" id="IPR047040">
    <property type="entry name" value="FlhF__GTPase_dom"/>
</dbReference>
<dbReference type="FunFam" id="3.40.50.300:FF:000695">
    <property type="entry name" value="Flagellar biosynthesis regulator FlhF"/>
    <property type="match status" value="1"/>
</dbReference>
<keyword evidence="8" id="KW-0653">Protein transport</keyword>